<dbReference type="Pfam" id="PF00478">
    <property type="entry name" value="IMPDH"/>
    <property type="match status" value="1"/>
</dbReference>
<dbReference type="GO" id="GO:0006183">
    <property type="term" value="P:GTP biosynthetic process"/>
    <property type="evidence" value="ECO:0007669"/>
    <property type="project" value="TreeGrafter"/>
</dbReference>
<keyword evidence="3" id="KW-0520">NAD</keyword>
<dbReference type="NCBIfam" id="TIGR01304">
    <property type="entry name" value="IMP_DH_rel_2"/>
    <property type="match status" value="1"/>
</dbReference>
<proteinExistence type="inferred from homology"/>
<organism evidence="5">
    <name type="scientific">freshwater metagenome</name>
    <dbReference type="NCBI Taxonomy" id="449393"/>
    <lineage>
        <taxon>unclassified sequences</taxon>
        <taxon>metagenomes</taxon>
        <taxon>ecological metagenomes</taxon>
    </lineage>
</organism>
<accession>A0A6J6EZT7</accession>
<protein>
    <submittedName>
        <fullName evidence="5">Unannotated protein</fullName>
    </submittedName>
</protein>
<gene>
    <name evidence="5" type="ORF">UFOPK1740_00928</name>
</gene>
<dbReference type="SMART" id="SM01240">
    <property type="entry name" value="IMPDH"/>
    <property type="match status" value="1"/>
</dbReference>
<dbReference type="Gene3D" id="3.20.20.70">
    <property type="entry name" value="Aldolase class I"/>
    <property type="match status" value="1"/>
</dbReference>
<dbReference type="PANTHER" id="PTHR11911:SF85">
    <property type="entry name" value="INOSINE-5'-MONOPHOSPHATE DEHYDROGENASE"/>
    <property type="match status" value="1"/>
</dbReference>
<dbReference type="EMBL" id="CAEZTU010000050">
    <property type="protein sequence ID" value="CAB4580945.1"/>
    <property type="molecule type" value="Genomic_DNA"/>
</dbReference>
<keyword evidence="2" id="KW-0560">Oxidoreductase</keyword>
<dbReference type="FunFam" id="3.20.20.70:FF:000060">
    <property type="entry name" value="IMP dehydrogenase subunit"/>
    <property type="match status" value="1"/>
</dbReference>
<dbReference type="InterPro" id="IPR005990">
    <property type="entry name" value="IMP_DH"/>
</dbReference>
<dbReference type="GO" id="GO:0003938">
    <property type="term" value="F:IMP dehydrogenase activity"/>
    <property type="evidence" value="ECO:0007669"/>
    <property type="project" value="InterPro"/>
</dbReference>
<dbReference type="InterPro" id="IPR005992">
    <property type="entry name" value="IMP_DH-rel2"/>
</dbReference>
<evidence type="ECO:0000313" key="5">
    <source>
        <dbReference type="EMBL" id="CAB4580945.1"/>
    </source>
</evidence>
<sequence>MTEVEIGGTKRGRSAYSFDDIALVPTRRTRNTEDVSTNWKIDAYDFSFPIIAAPMDSVVSPEVAIAYGKLGGLAVLDLEGLWTRYEDPSAEFKKIAGAKVENAVEVLQKIYAAPIKPELIKARIKEIKSSGVIAAAALSPNSVVKHSKAVVEAGIDIFVIRGTTVSAEHVSTNQETLNLKEFIYQLDVPVIVGGCASHQAALHLMRTGAAGVLVGFGGGAAHTTSDVLGVRVPMATAVADVAAARREYLDESGGRYVHVIADGSVGKSGDISKAIAMGADAVMIGSTLARSTTAPGAGKHWGSEAVHKDLPRGQVVELGVSGTLEQILFGPSTNAQGSLNLVGALKKAMATTGYSDLKELQRIEVVVNSLKN</sequence>
<dbReference type="PANTHER" id="PTHR11911">
    <property type="entry name" value="INOSINE-5-MONOPHOSPHATE DEHYDROGENASE RELATED"/>
    <property type="match status" value="1"/>
</dbReference>
<dbReference type="CDD" id="cd00381">
    <property type="entry name" value="IMPDH"/>
    <property type="match status" value="1"/>
</dbReference>
<evidence type="ECO:0000256" key="2">
    <source>
        <dbReference type="ARBA" id="ARBA00023002"/>
    </source>
</evidence>
<reference evidence="5" key="1">
    <citation type="submission" date="2020-05" db="EMBL/GenBank/DDBJ databases">
        <authorList>
            <person name="Chiriac C."/>
            <person name="Salcher M."/>
            <person name="Ghai R."/>
            <person name="Kavagutti S V."/>
        </authorList>
    </citation>
    <scope>NUCLEOTIDE SEQUENCE</scope>
</reference>
<evidence type="ECO:0000256" key="1">
    <source>
        <dbReference type="ARBA" id="ARBA00005502"/>
    </source>
</evidence>
<dbReference type="InterPro" id="IPR001093">
    <property type="entry name" value="IMP_DH_GMPRt"/>
</dbReference>
<dbReference type="AlphaFoldDB" id="A0A6J6EZT7"/>
<evidence type="ECO:0000256" key="3">
    <source>
        <dbReference type="ARBA" id="ARBA00023027"/>
    </source>
</evidence>
<feature type="domain" description="IMP dehydrogenase/GMP reductase" evidence="4">
    <location>
        <begin position="15"/>
        <end position="298"/>
    </location>
</feature>
<dbReference type="InterPro" id="IPR013785">
    <property type="entry name" value="Aldolase_TIM"/>
</dbReference>
<name>A0A6J6EZT7_9ZZZZ</name>
<evidence type="ECO:0000259" key="4">
    <source>
        <dbReference type="Pfam" id="PF00478"/>
    </source>
</evidence>
<dbReference type="SUPFAM" id="SSF51412">
    <property type="entry name" value="Inosine monophosphate dehydrogenase (IMPDH)"/>
    <property type="match status" value="1"/>
</dbReference>
<comment type="similarity">
    <text evidence="1">Belongs to the IMPDH/GMPR family.</text>
</comment>